<dbReference type="Proteomes" id="UP001597508">
    <property type="component" value="Unassembled WGS sequence"/>
</dbReference>
<reference evidence="3" key="1">
    <citation type="journal article" date="2019" name="Int. J. Syst. Evol. Microbiol.">
        <title>The Global Catalogue of Microorganisms (GCM) 10K type strain sequencing project: providing services to taxonomists for standard genome sequencing and annotation.</title>
        <authorList>
            <consortium name="The Broad Institute Genomics Platform"/>
            <consortium name="The Broad Institute Genome Sequencing Center for Infectious Disease"/>
            <person name="Wu L."/>
            <person name="Ma J."/>
        </authorList>
    </citation>
    <scope>NUCLEOTIDE SEQUENCE [LARGE SCALE GENOMIC DNA]</scope>
    <source>
        <strain evidence="3">KCTC 52127</strain>
    </source>
</reference>
<accession>A0ABW5LND3</accession>
<protein>
    <recommendedName>
        <fullName evidence="4">Tail fiber protein</fullName>
    </recommendedName>
</protein>
<proteinExistence type="predicted"/>
<dbReference type="RefSeq" id="WP_379664786.1">
    <property type="nucleotide sequence ID" value="NZ_JBHULH010000001.1"/>
</dbReference>
<dbReference type="EMBL" id="JBHULH010000001">
    <property type="protein sequence ID" value="MFD2566064.1"/>
    <property type="molecule type" value="Genomic_DNA"/>
</dbReference>
<name>A0ABW5LND3_9FLAO</name>
<organism evidence="2 3">
    <name type="scientific">Pseudotenacibaculum haliotis</name>
    <dbReference type="NCBI Taxonomy" id="1862138"/>
    <lineage>
        <taxon>Bacteria</taxon>
        <taxon>Pseudomonadati</taxon>
        <taxon>Bacteroidota</taxon>
        <taxon>Flavobacteriia</taxon>
        <taxon>Flavobacteriales</taxon>
        <taxon>Flavobacteriaceae</taxon>
        <taxon>Pseudotenacibaculum</taxon>
    </lineage>
</organism>
<gene>
    <name evidence="2" type="ORF">ACFSRZ_01695</name>
</gene>
<evidence type="ECO:0008006" key="4">
    <source>
        <dbReference type="Google" id="ProtNLM"/>
    </source>
</evidence>
<keyword evidence="3" id="KW-1185">Reference proteome</keyword>
<evidence type="ECO:0000256" key="1">
    <source>
        <dbReference type="SAM" id="MobiDB-lite"/>
    </source>
</evidence>
<comment type="caution">
    <text evidence="2">The sequence shown here is derived from an EMBL/GenBank/DDBJ whole genome shotgun (WGS) entry which is preliminary data.</text>
</comment>
<dbReference type="SUPFAM" id="SSF88874">
    <property type="entry name" value="Receptor-binding domain of short tail fibre protein gp12"/>
    <property type="match status" value="1"/>
</dbReference>
<evidence type="ECO:0000313" key="3">
    <source>
        <dbReference type="Proteomes" id="UP001597508"/>
    </source>
</evidence>
<sequence length="298" mass="32076">MDRIEFYSGGFPVTTSTFDFLQNAHANAISALTKLGGNTFILTGVQKVDALVTQGAIVYNGEYLPFQAGPYDDTVGIYETVQDVAYNEDTDNDGNLDNKRAYVQRYAKCGTDGLESFSFNDLKSFTPLTEISMPIGLISMWSGVDIPQGWALCDGTNGTPNLTNRFIVGSGDEYNIGDMGGSKEVAITIAQLPPHNHDGTTQNGGIHKHTGTTYAAGSHSHSVPAESNLPGTSTHFSIQGNDRARQQGTAAGSHTHTLNMDDAGDHNHDFTTNNKGNGEAHENRPPYYALAFIMFKGL</sequence>
<feature type="compositionally biased region" description="Polar residues" evidence="1">
    <location>
        <begin position="242"/>
        <end position="258"/>
    </location>
</feature>
<feature type="region of interest" description="Disordered" evidence="1">
    <location>
        <begin position="242"/>
        <end position="283"/>
    </location>
</feature>
<dbReference type="CDD" id="cd22641">
    <property type="entry name" value="C24-like"/>
    <property type="match status" value="1"/>
</dbReference>
<evidence type="ECO:0000313" key="2">
    <source>
        <dbReference type="EMBL" id="MFD2566064.1"/>
    </source>
</evidence>